<dbReference type="PRINTS" id="PR00344">
    <property type="entry name" value="BCTRLSENSOR"/>
</dbReference>
<dbReference type="InterPro" id="IPR036097">
    <property type="entry name" value="HisK_dim/P_sf"/>
</dbReference>
<organism evidence="15 16">
    <name type="scientific">Amnibacterium flavum</name>
    <dbReference type="NCBI Taxonomy" id="2173173"/>
    <lineage>
        <taxon>Bacteria</taxon>
        <taxon>Bacillati</taxon>
        <taxon>Actinomycetota</taxon>
        <taxon>Actinomycetes</taxon>
        <taxon>Micrococcales</taxon>
        <taxon>Microbacteriaceae</taxon>
        <taxon>Amnibacterium</taxon>
    </lineage>
</organism>
<dbReference type="Pfam" id="PF00672">
    <property type="entry name" value="HAMP"/>
    <property type="match status" value="1"/>
</dbReference>
<proteinExistence type="predicted"/>
<comment type="subcellular location">
    <subcellularLocation>
        <location evidence="3">Cell membrane</location>
    </subcellularLocation>
</comment>
<dbReference type="InterPro" id="IPR005467">
    <property type="entry name" value="His_kinase_dom"/>
</dbReference>
<dbReference type="PROSITE" id="PS50109">
    <property type="entry name" value="HIS_KIN"/>
    <property type="match status" value="1"/>
</dbReference>
<evidence type="ECO:0000256" key="6">
    <source>
        <dbReference type="ARBA" id="ARBA00022679"/>
    </source>
</evidence>
<dbReference type="PANTHER" id="PTHR45436">
    <property type="entry name" value="SENSOR HISTIDINE KINASE YKOH"/>
    <property type="match status" value="1"/>
</dbReference>
<name>A0A2V1HNK9_9MICO</name>
<keyword evidence="8 15" id="KW-0418">Kinase</keyword>
<dbReference type="AlphaFoldDB" id="A0A2V1HNK9"/>
<dbReference type="RefSeq" id="WP_116756690.1">
    <property type="nucleotide sequence ID" value="NZ_JBHUEX010000001.1"/>
</dbReference>
<keyword evidence="10" id="KW-0902">Two-component regulatory system</keyword>
<feature type="domain" description="Histidine kinase" evidence="14">
    <location>
        <begin position="266"/>
        <end position="480"/>
    </location>
</feature>
<evidence type="ECO:0000256" key="2">
    <source>
        <dbReference type="ARBA" id="ARBA00001968"/>
    </source>
</evidence>
<evidence type="ECO:0000256" key="12">
    <source>
        <dbReference type="SAM" id="MobiDB-lite"/>
    </source>
</evidence>
<dbReference type="FunFam" id="3.30.565.10:FF:000006">
    <property type="entry name" value="Sensor histidine kinase WalK"/>
    <property type="match status" value="1"/>
</dbReference>
<keyword evidence="9 13" id="KW-1133">Transmembrane helix</keyword>
<comment type="catalytic activity">
    <reaction evidence="1">
        <text>ATP + protein L-histidine = ADP + protein N-phospho-L-histidine.</text>
        <dbReference type="EC" id="2.7.13.3"/>
    </reaction>
</comment>
<evidence type="ECO:0000256" key="9">
    <source>
        <dbReference type="ARBA" id="ARBA00022989"/>
    </source>
</evidence>
<dbReference type="Gene3D" id="1.10.287.130">
    <property type="match status" value="1"/>
</dbReference>
<keyword evidence="6" id="KW-0808">Transferase</keyword>
<dbReference type="Gene3D" id="6.10.340.10">
    <property type="match status" value="1"/>
</dbReference>
<evidence type="ECO:0000313" key="16">
    <source>
        <dbReference type="Proteomes" id="UP000244893"/>
    </source>
</evidence>
<evidence type="ECO:0000256" key="11">
    <source>
        <dbReference type="ARBA" id="ARBA00023136"/>
    </source>
</evidence>
<dbReference type="EMBL" id="QEOP01000002">
    <property type="protein sequence ID" value="PVZ94176.1"/>
    <property type="molecule type" value="Genomic_DNA"/>
</dbReference>
<dbReference type="SMART" id="SM00387">
    <property type="entry name" value="HATPase_c"/>
    <property type="match status" value="1"/>
</dbReference>
<feature type="transmembrane region" description="Helical" evidence="13">
    <location>
        <begin position="166"/>
        <end position="188"/>
    </location>
</feature>
<keyword evidence="16" id="KW-1185">Reference proteome</keyword>
<evidence type="ECO:0000256" key="4">
    <source>
        <dbReference type="ARBA" id="ARBA00012438"/>
    </source>
</evidence>
<dbReference type="GO" id="GO:0005509">
    <property type="term" value="F:calcium ion binding"/>
    <property type="evidence" value="ECO:0007669"/>
    <property type="project" value="UniProtKB-ARBA"/>
</dbReference>
<keyword evidence="7 13" id="KW-0812">Transmembrane</keyword>
<dbReference type="EC" id="2.7.13.3" evidence="4"/>
<dbReference type="OrthoDB" id="9786919at2"/>
<dbReference type="PANTHER" id="PTHR45436:SF5">
    <property type="entry name" value="SENSOR HISTIDINE KINASE TRCS"/>
    <property type="match status" value="1"/>
</dbReference>
<accession>A0A2V1HNK9</accession>
<gene>
    <name evidence="15" type="ORF">DDQ50_10555</name>
</gene>
<dbReference type="Pfam" id="PF02518">
    <property type="entry name" value="HATPase_c"/>
    <property type="match status" value="1"/>
</dbReference>
<dbReference type="Pfam" id="PF00512">
    <property type="entry name" value="HisKA"/>
    <property type="match status" value="1"/>
</dbReference>
<dbReference type="Proteomes" id="UP000244893">
    <property type="component" value="Unassembled WGS sequence"/>
</dbReference>
<evidence type="ECO:0000256" key="10">
    <source>
        <dbReference type="ARBA" id="ARBA00023012"/>
    </source>
</evidence>
<evidence type="ECO:0000256" key="13">
    <source>
        <dbReference type="SAM" id="Phobius"/>
    </source>
</evidence>
<reference evidence="15 16" key="1">
    <citation type="submission" date="2018-05" db="EMBL/GenBank/DDBJ databases">
        <title>Amnibacterium sp. M8JJ-5, whole genome shotgun sequence.</title>
        <authorList>
            <person name="Tuo L."/>
        </authorList>
    </citation>
    <scope>NUCLEOTIDE SEQUENCE [LARGE SCALE GENOMIC DNA]</scope>
    <source>
        <strain evidence="15 16">M8JJ-5</strain>
    </source>
</reference>
<dbReference type="InterPro" id="IPR004358">
    <property type="entry name" value="Sig_transdc_His_kin-like_C"/>
</dbReference>
<evidence type="ECO:0000256" key="8">
    <source>
        <dbReference type="ARBA" id="ARBA00022777"/>
    </source>
</evidence>
<dbReference type="GO" id="GO:0000155">
    <property type="term" value="F:phosphorelay sensor kinase activity"/>
    <property type="evidence" value="ECO:0007669"/>
    <property type="project" value="InterPro"/>
</dbReference>
<sequence length="505" mass="53728">MSATKRPWTLRRRIMWGVVGYLSIVLVAVGALSLITVTTTTAEVSDNQLTASLQGFEHTAAKITDSSGDLKKPLVDFGGQAPGSIIALVRDGEVLDSASFSSGDPVRLSAPVLAQFEAASPDGGIRTVSLEGMGDYRVDSVTTRSGDVLFAGVSLAVQQKAVMQQALSLFVIALLAVVIAAVGTVLIVRRSLRPLDRIVDSAAEVTRIPLDRGEVAIRKSVVIADTDARTEIGQVGGALDKLLHHVDDALAVRAQTDSRMRRFITDASHELRTPLAAILGYAELTRQESEQLPEMTEYALARIESESRRMSALVADLLLLARLDEGQDLHLSELDLREVVLDVVADARVAHQDHTWTTEVGTEPVTIVGDPERVHQLIANLLSNAAIHTPSGSSVTTGLSRIDGSAEISVRDDGPGIDPEVLPDLFQRFSRADLARTRDAGSTGLGLAIVASIVEAHEGTIEVASSGDGTVFTVRLPLPLELPRTEQSTDSSGSQDSTPPVSIGR</sequence>
<feature type="region of interest" description="Disordered" evidence="12">
    <location>
        <begin position="482"/>
        <end position="505"/>
    </location>
</feature>
<evidence type="ECO:0000256" key="3">
    <source>
        <dbReference type="ARBA" id="ARBA00004236"/>
    </source>
</evidence>
<dbReference type="InterPro" id="IPR003594">
    <property type="entry name" value="HATPase_dom"/>
</dbReference>
<dbReference type="GO" id="GO:0005886">
    <property type="term" value="C:plasma membrane"/>
    <property type="evidence" value="ECO:0007669"/>
    <property type="project" value="UniProtKB-SubCell"/>
</dbReference>
<evidence type="ECO:0000259" key="14">
    <source>
        <dbReference type="PROSITE" id="PS50109"/>
    </source>
</evidence>
<evidence type="ECO:0000313" key="15">
    <source>
        <dbReference type="EMBL" id="PVZ94176.1"/>
    </source>
</evidence>
<dbReference type="SMART" id="SM00388">
    <property type="entry name" value="HisKA"/>
    <property type="match status" value="1"/>
</dbReference>
<comment type="caution">
    <text evidence="15">The sequence shown here is derived from an EMBL/GenBank/DDBJ whole genome shotgun (WGS) entry which is preliminary data.</text>
</comment>
<keyword evidence="5" id="KW-0597">Phosphoprotein</keyword>
<evidence type="ECO:0000256" key="7">
    <source>
        <dbReference type="ARBA" id="ARBA00022692"/>
    </source>
</evidence>
<feature type="transmembrane region" description="Helical" evidence="13">
    <location>
        <begin position="14"/>
        <end position="35"/>
    </location>
</feature>
<dbReference type="InterPro" id="IPR003660">
    <property type="entry name" value="HAMP_dom"/>
</dbReference>
<dbReference type="InterPro" id="IPR050428">
    <property type="entry name" value="TCS_sensor_his_kinase"/>
</dbReference>
<dbReference type="InterPro" id="IPR003661">
    <property type="entry name" value="HisK_dim/P_dom"/>
</dbReference>
<dbReference type="FunFam" id="1.10.287.130:FF:000001">
    <property type="entry name" value="Two-component sensor histidine kinase"/>
    <property type="match status" value="1"/>
</dbReference>
<evidence type="ECO:0000256" key="5">
    <source>
        <dbReference type="ARBA" id="ARBA00022553"/>
    </source>
</evidence>
<keyword evidence="11 13" id="KW-0472">Membrane</keyword>
<dbReference type="SUPFAM" id="SSF55874">
    <property type="entry name" value="ATPase domain of HSP90 chaperone/DNA topoisomerase II/histidine kinase"/>
    <property type="match status" value="1"/>
</dbReference>
<dbReference type="InterPro" id="IPR036890">
    <property type="entry name" value="HATPase_C_sf"/>
</dbReference>
<evidence type="ECO:0000256" key="1">
    <source>
        <dbReference type="ARBA" id="ARBA00000085"/>
    </source>
</evidence>
<protein>
    <recommendedName>
        <fullName evidence="4">histidine kinase</fullName>
        <ecNumber evidence="4">2.7.13.3</ecNumber>
    </recommendedName>
</protein>
<dbReference type="Gene3D" id="3.30.565.10">
    <property type="entry name" value="Histidine kinase-like ATPase, C-terminal domain"/>
    <property type="match status" value="1"/>
</dbReference>
<dbReference type="SUPFAM" id="SSF47384">
    <property type="entry name" value="Homodimeric domain of signal transducing histidine kinase"/>
    <property type="match status" value="1"/>
</dbReference>
<comment type="cofactor">
    <cofactor evidence="2">
        <name>a divalent metal cation</name>
        <dbReference type="ChEBI" id="CHEBI:60240"/>
    </cofactor>
</comment>
<dbReference type="CDD" id="cd00082">
    <property type="entry name" value="HisKA"/>
    <property type="match status" value="1"/>
</dbReference>